<evidence type="ECO:0000313" key="2">
    <source>
        <dbReference type="Proteomes" id="UP000050795"/>
    </source>
</evidence>
<dbReference type="WBParaSite" id="TREG1_50570.1">
    <property type="protein sequence ID" value="TREG1_50570.1"/>
    <property type="gene ID" value="TREG1_50570"/>
</dbReference>
<accession>A0AA85JQH1</accession>
<dbReference type="Proteomes" id="UP000050795">
    <property type="component" value="Unassembled WGS sequence"/>
</dbReference>
<feature type="compositionally biased region" description="Basic and acidic residues" evidence="1">
    <location>
        <begin position="45"/>
        <end position="64"/>
    </location>
</feature>
<name>A0AA85JQH1_TRIRE</name>
<proteinExistence type="predicted"/>
<organism evidence="2 3">
    <name type="scientific">Trichobilharzia regenti</name>
    <name type="common">Nasal bird schistosome</name>
    <dbReference type="NCBI Taxonomy" id="157069"/>
    <lineage>
        <taxon>Eukaryota</taxon>
        <taxon>Metazoa</taxon>
        <taxon>Spiralia</taxon>
        <taxon>Lophotrochozoa</taxon>
        <taxon>Platyhelminthes</taxon>
        <taxon>Trematoda</taxon>
        <taxon>Digenea</taxon>
        <taxon>Strigeidida</taxon>
        <taxon>Schistosomatoidea</taxon>
        <taxon>Schistosomatidae</taxon>
        <taxon>Trichobilharzia</taxon>
    </lineage>
</organism>
<reference evidence="2" key="1">
    <citation type="submission" date="2022-06" db="EMBL/GenBank/DDBJ databases">
        <authorList>
            <person name="Berger JAMES D."/>
            <person name="Berger JAMES D."/>
        </authorList>
    </citation>
    <scope>NUCLEOTIDE SEQUENCE [LARGE SCALE GENOMIC DNA]</scope>
</reference>
<reference evidence="3" key="2">
    <citation type="submission" date="2023-11" db="UniProtKB">
        <authorList>
            <consortium name="WormBaseParasite"/>
        </authorList>
    </citation>
    <scope>IDENTIFICATION</scope>
</reference>
<evidence type="ECO:0000313" key="3">
    <source>
        <dbReference type="WBParaSite" id="TREG1_50570.1"/>
    </source>
</evidence>
<keyword evidence="2" id="KW-1185">Reference proteome</keyword>
<evidence type="ECO:0000256" key="1">
    <source>
        <dbReference type="SAM" id="MobiDB-lite"/>
    </source>
</evidence>
<sequence>MGCNNSKAGEQIVESNEGDVQNENTEHEQSNRNFIVFDVHLDKCTSEGDKKDEANETAKLESKKPMRLAPLPNPPILTAEMIEEKLKKAEEKREQLLAARRLSCQKSKQFPPVLLLQGRTPLTNSESEVKNQQSSNFWMYNLSGDDTITDEQLDEILKVEETQYVLDDSSDQDCPVAN</sequence>
<feature type="region of interest" description="Disordered" evidence="1">
    <location>
        <begin position="1"/>
        <end position="33"/>
    </location>
</feature>
<protein>
    <submittedName>
        <fullName evidence="3">Uncharacterized protein</fullName>
    </submittedName>
</protein>
<dbReference type="AlphaFoldDB" id="A0AA85JQH1"/>
<feature type="region of interest" description="Disordered" evidence="1">
    <location>
        <begin position="45"/>
        <end position="74"/>
    </location>
</feature>